<name>A0A8S4BV95_9ACAR</name>
<feature type="domain" description="AsmA" evidence="1">
    <location>
        <begin position="7"/>
        <end position="74"/>
    </location>
</feature>
<dbReference type="InterPro" id="IPR007844">
    <property type="entry name" value="AsmA"/>
</dbReference>
<dbReference type="Proteomes" id="UP000837675">
    <property type="component" value="Unassembled WGS sequence"/>
</dbReference>
<organism evidence="2 3">
    <name type="scientific">Hyalomma marginatum</name>
    <dbReference type="NCBI Taxonomy" id="34627"/>
    <lineage>
        <taxon>Eukaryota</taxon>
        <taxon>Metazoa</taxon>
        <taxon>Ecdysozoa</taxon>
        <taxon>Arthropoda</taxon>
        <taxon>Chelicerata</taxon>
        <taxon>Arachnida</taxon>
        <taxon>Acari</taxon>
        <taxon>Parasitiformes</taxon>
        <taxon>Ixodida</taxon>
        <taxon>Ixodoidea</taxon>
        <taxon>Ixodidae</taxon>
        <taxon>Hyalomminae</taxon>
        <taxon>Hyalomma</taxon>
    </lineage>
</organism>
<dbReference type="PANTHER" id="PTHR30441:SF4">
    <property type="entry name" value="PROTEIN ASMA"/>
    <property type="match status" value="1"/>
</dbReference>
<dbReference type="InterPro" id="IPR052894">
    <property type="entry name" value="AsmA-related"/>
</dbReference>
<dbReference type="AlphaFoldDB" id="A0A8S4BV95"/>
<evidence type="ECO:0000259" key="1">
    <source>
        <dbReference type="Pfam" id="PF05170"/>
    </source>
</evidence>
<dbReference type="GO" id="GO:0090313">
    <property type="term" value="P:regulation of protein targeting to membrane"/>
    <property type="evidence" value="ECO:0007669"/>
    <property type="project" value="TreeGrafter"/>
</dbReference>
<evidence type="ECO:0000313" key="2">
    <source>
        <dbReference type="EMBL" id="CAG7588737.1"/>
    </source>
</evidence>
<dbReference type="PANTHER" id="PTHR30441">
    <property type="entry name" value="DUF748 DOMAIN-CONTAINING PROTEIN"/>
    <property type="match status" value="1"/>
</dbReference>
<dbReference type="Pfam" id="PF05170">
    <property type="entry name" value="AsmA"/>
    <property type="match status" value="2"/>
</dbReference>
<accession>A0A8S4BV95</accession>
<feature type="non-terminal residue" evidence="2">
    <location>
        <position position="1"/>
    </location>
</feature>
<gene>
    <name evidence="2" type="ORF">MHYMCMPASI_00039</name>
</gene>
<reference evidence="2" key="1">
    <citation type="submission" date="2021-06" db="EMBL/GenBank/DDBJ databases">
        <authorList>
            <person name="Nardi T."/>
            <person name="Nardi T."/>
        </authorList>
    </citation>
    <scope>NUCLEOTIDE SEQUENCE</scope>
</reference>
<dbReference type="GO" id="GO:0005886">
    <property type="term" value="C:plasma membrane"/>
    <property type="evidence" value="ECO:0007669"/>
    <property type="project" value="TreeGrafter"/>
</dbReference>
<sequence length="909" mass="102607">VVRLLLVSLRTLLAILLTLFVLSYFLTFNEYKDELQSFFKASYSIDVKIEKDITAALFPLPHLEIKDVKIIDKKNRQIYEGDIGIYLSYKVLFNKKFASHIYRVAAINSKIDLEHFVEHFKTTCGAALVGALPDVKLINIKVSFGVQCIECLKIEELDLNFNNSILGKSYKLNSNLKFNNTPYNLSANLNGINSEGKVEEALIKIDNSMFALEISGKGDKLYDDPEFHGKTSLDIHNLKDFTIAIAEVNEDKNKQPIKKEVSAFQARQIIINSDSSFKNNALKFFNMKVSGNGITDFDGFIEMALFDNKVEWYYNFSATRLDLDYFLQSEKFDEIAEIINLLDYHSYSSDSILNNLITTYIELDVSSINLFNKEIHDFALNADIMNGELYINKASCLLPGNGKIDLVGYYSKNNFRPKFNGDLSIVVTDVPSTIKWLQKSKESDIEVSKFLLKANLSIIPHRIRLDNIKAAFDSTLMMGRINLIKNAKNKKIVESALKFNELDFDKFNIDDKFDNLVNILFQSDSDKSGSTYFKNVNDHKWLRYIDYSVNLDFMAQKATFKRKILKDFFTSFELSQGLFSINNLSFEAEDKTKLESANFTLSLDNFRPAIDSAINFSNLSLDFLKQLFPKMSDLTTDKNYDKVNTFSLYNFDGLIKFKASQFIIDGLNTIENLNASLHLDNGIISLVNSKCDFFNGEIAGVGSLTAVEYVPQLSLRFVLNNVNPGLVLKTFTNLDKMDGYMSASGSINSNGETWSSVIRKSLGQVNIIGKNIKWTGFDLDEITKAPDLTLSASDKIARINYYSNYGSSFFSNMKGSIDIKGSLLSFNNVELSNNRISGAMAARYDVLSQMLNSIAKYSFIPIGVSSPITFDVKSMGQMPKLNTEFDITQVINFVSSTKPASESFSTPTN</sequence>
<feature type="domain" description="AsmA" evidence="1">
    <location>
        <begin position="448"/>
        <end position="793"/>
    </location>
</feature>
<keyword evidence="3" id="KW-1185">Reference proteome</keyword>
<evidence type="ECO:0000313" key="3">
    <source>
        <dbReference type="Proteomes" id="UP000837675"/>
    </source>
</evidence>
<comment type="caution">
    <text evidence="2">The sequence shown here is derived from an EMBL/GenBank/DDBJ whole genome shotgun (WGS) entry which is preliminary data.</text>
</comment>
<proteinExistence type="predicted"/>
<dbReference type="EMBL" id="CAJVAF010000010">
    <property type="protein sequence ID" value="CAG7588737.1"/>
    <property type="molecule type" value="Genomic_DNA"/>
</dbReference>
<protein>
    <submittedName>
        <fullName evidence="2">AsmA family protein</fullName>
    </submittedName>
</protein>